<dbReference type="Gene3D" id="2.40.420.20">
    <property type="match status" value="1"/>
</dbReference>
<evidence type="ECO:0000259" key="8">
    <source>
        <dbReference type="Pfam" id="PF25975"/>
    </source>
</evidence>
<evidence type="ECO:0000259" key="7">
    <source>
        <dbReference type="Pfam" id="PF25973"/>
    </source>
</evidence>
<feature type="transmembrane region" description="Helical" evidence="3">
    <location>
        <begin position="7"/>
        <end position="24"/>
    </location>
</feature>
<comment type="similarity">
    <text evidence="1">Belongs to the membrane fusion protein (MFP) (TC 8.A.1) family.</text>
</comment>
<dbReference type="GO" id="GO:0030288">
    <property type="term" value="C:outer membrane-bounded periplasmic space"/>
    <property type="evidence" value="ECO:0007669"/>
    <property type="project" value="TreeGrafter"/>
</dbReference>
<evidence type="ECO:0000259" key="5">
    <source>
        <dbReference type="Pfam" id="PF25954"/>
    </source>
</evidence>
<dbReference type="GO" id="GO:0046914">
    <property type="term" value="F:transition metal ion binding"/>
    <property type="evidence" value="ECO:0007669"/>
    <property type="project" value="TreeGrafter"/>
</dbReference>
<dbReference type="InterPro" id="IPR058646">
    <property type="entry name" value="CzcB_N"/>
</dbReference>
<dbReference type="EMBL" id="AP019755">
    <property type="protein sequence ID" value="BBL34994.1"/>
    <property type="molecule type" value="Genomic_DNA"/>
</dbReference>
<dbReference type="PANTHER" id="PTHR30097">
    <property type="entry name" value="CATION EFFLUX SYSTEM PROTEIN CUSB"/>
    <property type="match status" value="1"/>
</dbReference>
<dbReference type="Pfam" id="PF25975">
    <property type="entry name" value="CzcB_C"/>
    <property type="match status" value="1"/>
</dbReference>
<dbReference type="GO" id="GO:0015679">
    <property type="term" value="P:plasma membrane copper ion transport"/>
    <property type="evidence" value="ECO:0007669"/>
    <property type="project" value="TreeGrafter"/>
</dbReference>
<evidence type="ECO:0000256" key="2">
    <source>
        <dbReference type="ARBA" id="ARBA00022448"/>
    </source>
</evidence>
<dbReference type="KEGG" id="nst:Nstercoris_01248"/>
<dbReference type="Pfam" id="PF25954">
    <property type="entry name" value="Beta-barrel_RND_2"/>
    <property type="match status" value="1"/>
</dbReference>
<dbReference type="Gene3D" id="1.10.287.470">
    <property type="entry name" value="Helix hairpin bin"/>
    <property type="match status" value="1"/>
</dbReference>
<gene>
    <name evidence="9" type="ORF">Nstercoris_01248</name>
</gene>
<dbReference type="Gene3D" id="2.40.50.100">
    <property type="match status" value="1"/>
</dbReference>
<dbReference type="AlphaFoldDB" id="A0A4Y1YLT8"/>
<evidence type="ECO:0000259" key="6">
    <source>
        <dbReference type="Pfam" id="PF25971"/>
    </source>
</evidence>
<dbReference type="SUPFAM" id="SSF111369">
    <property type="entry name" value="HlyD-like secretion proteins"/>
    <property type="match status" value="1"/>
</dbReference>
<keyword evidence="3" id="KW-0812">Transmembrane</keyword>
<protein>
    <submittedName>
        <fullName evidence="9">Cobalt-zinc-cadmium resistance protein CzcB</fullName>
    </submittedName>
</protein>
<evidence type="ECO:0000256" key="3">
    <source>
        <dbReference type="SAM" id="Phobius"/>
    </source>
</evidence>
<dbReference type="InterPro" id="IPR006143">
    <property type="entry name" value="RND_pump_MFP"/>
</dbReference>
<keyword evidence="3" id="KW-1133">Transmembrane helix</keyword>
<dbReference type="PANTHER" id="PTHR30097:SF4">
    <property type="entry name" value="SLR6042 PROTEIN"/>
    <property type="match status" value="1"/>
</dbReference>
<dbReference type="GO" id="GO:0022857">
    <property type="term" value="F:transmembrane transporter activity"/>
    <property type="evidence" value="ECO:0007669"/>
    <property type="project" value="InterPro"/>
</dbReference>
<dbReference type="FunFam" id="2.40.30.170:FF:000010">
    <property type="entry name" value="Efflux RND transporter periplasmic adaptor subunit"/>
    <property type="match status" value="1"/>
</dbReference>
<dbReference type="Proteomes" id="UP000316473">
    <property type="component" value="Chromosome"/>
</dbReference>
<feature type="domain" description="CzcB-like C-terminal circularly permuted SH3-like" evidence="8">
    <location>
        <begin position="426"/>
        <end position="486"/>
    </location>
</feature>
<reference evidence="9 10" key="1">
    <citation type="submission" date="2019-06" db="EMBL/GenBank/DDBJ databases">
        <title>Nitrosomonas stercoris KYUHI-S whole genome shotgun sequence.</title>
        <authorList>
            <person name="Nakagawa T."/>
            <person name="Tsuchiya Y."/>
            <person name="Takahashi R."/>
        </authorList>
    </citation>
    <scope>NUCLEOTIDE SEQUENCE [LARGE SCALE GENOMIC DNA]</scope>
    <source>
        <strain evidence="9 10">KYUHI-S</strain>
    </source>
</reference>
<dbReference type="InterPro" id="IPR051909">
    <property type="entry name" value="MFP_Cation_Efflux"/>
</dbReference>
<accession>A0A4Y1YLT8</accession>
<evidence type="ECO:0000313" key="9">
    <source>
        <dbReference type="EMBL" id="BBL34994.1"/>
    </source>
</evidence>
<evidence type="ECO:0000313" key="10">
    <source>
        <dbReference type="Proteomes" id="UP000316473"/>
    </source>
</evidence>
<dbReference type="InterPro" id="IPR058792">
    <property type="entry name" value="Beta-barrel_RND_2"/>
</dbReference>
<keyword evidence="10" id="KW-1185">Reference proteome</keyword>
<dbReference type="Pfam" id="PF25973">
    <property type="entry name" value="BSH_CzcB"/>
    <property type="match status" value="1"/>
</dbReference>
<organism evidence="9 10">
    <name type="scientific">Nitrosomonas stercoris</name>
    <dbReference type="NCBI Taxonomy" id="1444684"/>
    <lineage>
        <taxon>Bacteria</taxon>
        <taxon>Pseudomonadati</taxon>
        <taxon>Pseudomonadota</taxon>
        <taxon>Betaproteobacteria</taxon>
        <taxon>Nitrosomonadales</taxon>
        <taxon>Nitrosomonadaceae</taxon>
        <taxon>Nitrosomonas</taxon>
    </lineage>
</organism>
<name>A0A4Y1YLT8_9PROT</name>
<evidence type="ECO:0000259" key="4">
    <source>
        <dbReference type="Pfam" id="PF25893"/>
    </source>
</evidence>
<feature type="domain" description="CusB-like beta-barrel" evidence="5">
    <location>
        <begin position="344"/>
        <end position="418"/>
    </location>
</feature>
<proteinExistence type="inferred from homology"/>
<dbReference type="GO" id="GO:0016020">
    <property type="term" value="C:membrane"/>
    <property type="evidence" value="ECO:0007669"/>
    <property type="project" value="InterPro"/>
</dbReference>
<feature type="domain" description="CzcB N-terminal" evidence="6">
    <location>
        <begin position="56"/>
        <end position="147"/>
    </location>
</feature>
<sequence length="498" mass="55850">MRKNKQLLIVGIILAVILLGILFLNQNKLRLSDNEQLMLSVTDTSEQEGITGPHGGELFLKDGLGLELVFHESGATSLFKLYPYWQKKLLAPADVSVTIALSRLGRSAQLFHFRAEDDYLISDQEVAEPHAFELVIVAEYQDKTYRWHHSEAEGRVEMSDTTLRNSGIELATAGSAVIHSEITLPGEITFNEHDIVHVVPRLPGMVVSIERHHGQKVEKGEVLAIMESTMLADLRSQYLLARRRQALAQTIYDREEQLWREKITARQDFLTAQQQREEASIAVQLAAERLRALGVQPESALSGKKLARYEIRSPIAGIVIKEGVVRGEVVKEDKTAYIVADISTVWAAIRVFPRNLNQIHVDQLAVVRANTHDLKREGKVIYVTTPLDEQTRTAVARIQLDNQDEQWRPGMFVKADFQIDAVEVPVAVLLEGVQTLEDQPVVFGRYGDFFETRPLKLGRSDDQMVEVVEGLLAGEQYATNNSFIIKSELGKAGAAHEH</sequence>
<dbReference type="InterPro" id="IPR058649">
    <property type="entry name" value="CzcB_C"/>
</dbReference>
<dbReference type="InterPro" id="IPR058647">
    <property type="entry name" value="BSH_CzcB-like"/>
</dbReference>
<dbReference type="Pfam" id="PF25893">
    <property type="entry name" value="HH_CzcB"/>
    <property type="match status" value="1"/>
</dbReference>
<dbReference type="InterPro" id="IPR058648">
    <property type="entry name" value="HH_CzcB-like"/>
</dbReference>
<dbReference type="Pfam" id="PF25971">
    <property type="entry name" value="CzcB_N"/>
    <property type="match status" value="1"/>
</dbReference>
<keyword evidence="3" id="KW-0472">Membrane</keyword>
<feature type="domain" description="CzcB-like barrel-sandwich hybrid" evidence="7">
    <location>
        <begin position="195"/>
        <end position="341"/>
    </location>
</feature>
<dbReference type="GO" id="GO:0060003">
    <property type="term" value="P:copper ion export"/>
    <property type="evidence" value="ECO:0007669"/>
    <property type="project" value="TreeGrafter"/>
</dbReference>
<dbReference type="NCBIfam" id="TIGR01730">
    <property type="entry name" value="RND_mfp"/>
    <property type="match status" value="1"/>
</dbReference>
<dbReference type="Gene3D" id="2.40.30.170">
    <property type="match status" value="1"/>
</dbReference>
<keyword evidence="2" id="KW-0813">Transport</keyword>
<evidence type="ECO:0000256" key="1">
    <source>
        <dbReference type="ARBA" id="ARBA00009477"/>
    </source>
</evidence>
<feature type="domain" description="CzcB-like alpha-helical hairpin" evidence="4">
    <location>
        <begin position="233"/>
        <end position="292"/>
    </location>
</feature>